<dbReference type="Pfam" id="PF16925">
    <property type="entry name" value="TetR_C_13"/>
    <property type="match status" value="1"/>
</dbReference>
<dbReference type="PANTHER" id="PTHR47506">
    <property type="entry name" value="TRANSCRIPTIONAL REGULATORY PROTEIN"/>
    <property type="match status" value="1"/>
</dbReference>
<feature type="domain" description="HTH tetR-type" evidence="5">
    <location>
        <begin position="13"/>
        <end position="73"/>
    </location>
</feature>
<protein>
    <submittedName>
        <fullName evidence="6">TetR/AcrR family transcriptional regulator</fullName>
    </submittedName>
</protein>
<evidence type="ECO:0000259" key="5">
    <source>
        <dbReference type="PROSITE" id="PS50977"/>
    </source>
</evidence>
<gene>
    <name evidence="6" type="ORF">ACFPRC_37295</name>
</gene>
<dbReference type="InterPro" id="IPR009057">
    <property type="entry name" value="Homeodomain-like_sf"/>
</dbReference>
<evidence type="ECO:0000256" key="3">
    <source>
        <dbReference type="ARBA" id="ARBA00023163"/>
    </source>
</evidence>
<dbReference type="Pfam" id="PF00440">
    <property type="entry name" value="TetR_N"/>
    <property type="match status" value="1"/>
</dbReference>
<evidence type="ECO:0000256" key="1">
    <source>
        <dbReference type="ARBA" id="ARBA00023015"/>
    </source>
</evidence>
<feature type="DNA-binding region" description="H-T-H motif" evidence="4">
    <location>
        <begin position="36"/>
        <end position="55"/>
    </location>
</feature>
<dbReference type="RefSeq" id="WP_344505343.1">
    <property type="nucleotide sequence ID" value="NZ_BAAATN010000029.1"/>
</dbReference>
<dbReference type="EMBL" id="JBHSJO010000003">
    <property type="protein sequence ID" value="MFC5020473.1"/>
    <property type="molecule type" value="Genomic_DNA"/>
</dbReference>
<evidence type="ECO:0000313" key="6">
    <source>
        <dbReference type="EMBL" id="MFC5020473.1"/>
    </source>
</evidence>
<dbReference type="Proteomes" id="UP001595855">
    <property type="component" value="Unassembled WGS sequence"/>
</dbReference>
<sequence>MGDSVSDMKTIQGDARESILRAARQILPHKGFASVGIAEILTAAGVPKGSFYHFFGSKDAFGEALMQGYYADYLGNMDRILAEPGLTSAQRLMNYWQYWRETQSVDVYEGKCLTVKLAAEVSDLSESMRVAVKEGTAGLIDRLERTITAGLEDGSLTIDASARDTAQALCDMWLGASLMVKVHRDNSPFDAAMTVTRQLLQVAPRP</sequence>
<keyword evidence="2 4" id="KW-0238">DNA-binding</keyword>
<accession>A0ABV9X9B1</accession>
<dbReference type="InterPro" id="IPR036271">
    <property type="entry name" value="Tet_transcr_reg_TetR-rel_C_sf"/>
</dbReference>
<dbReference type="SUPFAM" id="SSF46689">
    <property type="entry name" value="Homeodomain-like"/>
    <property type="match status" value="1"/>
</dbReference>
<evidence type="ECO:0000256" key="4">
    <source>
        <dbReference type="PROSITE-ProRule" id="PRU00335"/>
    </source>
</evidence>
<comment type="caution">
    <text evidence="6">The sequence shown here is derived from an EMBL/GenBank/DDBJ whole genome shotgun (WGS) entry which is preliminary data.</text>
</comment>
<dbReference type="Gene3D" id="1.10.357.10">
    <property type="entry name" value="Tetracycline Repressor, domain 2"/>
    <property type="match status" value="1"/>
</dbReference>
<dbReference type="PROSITE" id="PS50977">
    <property type="entry name" value="HTH_TETR_2"/>
    <property type="match status" value="1"/>
</dbReference>
<keyword evidence="1" id="KW-0805">Transcription regulation</keyword>
<dbReference type="InterPro" id="IPR001647">
    <property type="entry name" value="HTH_TetR"/>
</dbReference>
<dbReference type="SUPFAM" id="SSF48498">
    <property type="entry name" value="Tetracyclin repressor-like, C-terminal domain"/>
    <property type="match status" value="1"/>
</dbReference>
<evidence type="ECO:0000313" key="7">
    <source>
        <dbReference type="Proteomes" id="UP001595855"/>
    </source>
</evidence>
<keyword evidence="3" id="KW-0804">Transcription</keyword>
<dbReference type="PANTHER" id="PTHR47506:SF6">
    <property type="entry name" value="HTH-TYPE TRANSCRIPTIONAL REPRESSOR NEMR"/>
    <property type="match status" value="1"/>
</dbReference>
<evidence type="ECO:0000256" key="2">
    <source>
        <dbReference type="ARBA" id="ARBA00023125"/>
    </source>
</evidence>
<proteinExistence type="predicted"/>
<organism evidence="6 7">
    <name type="scientific">Streptomyces lienomycini</name>
    <dbReference type="NCBI Taxonomy" id="284035"/>
    <lineage>
        <taxon>Bacteria</taxon>
        <taxon>Bacillati</taxon>
        <taxon>Actinomycetota</taxon>
        <taxon>Actinomycetes</taxon>
        <taxon>Kitasatosporales</taxon>
        <taxon>Streptomycetaceae</taxon>
        <taxon>Streptomyces</taxon>
    </lineage>
</organism>
<keyword evidence="7" id="KW-1185">Reference proteome</keyword>
<reference evidence="7" key="1">
    <citation type="journal article" date="2019" name="Int. J. Syst. Evol. Microbiol.">
        <title>The Global Catalogue of Microorganisms (GCM) 10K type strain sequencing project: providing services to taxonomists for standard genome sequencing and annotation.</title>
        <authorList>
            <consortium name="The Broad Institute Genomics Platform"/>
            <consortium name="The Broad Institute Genome Sequencing Center for Infectious Disease"/>
            <person name="Wu L."/>
            <person name="Ma J."/>
        </authorList>
    </citation>
    <scope>NUCLEOTIDE SEQUENCE [LARGE SCALE GENOMIC DNA]</scope>
    <source>
        <strain evidence="7">CGMCC 4.1542</strain>
    </source>
</reference>
<name>A0ABV9X9B1_9ACTN</name>
<dbReference type="InterPro" id="IPR011075">
    <property type="entry name" value="TetR_C"/>
</dbReference>
<dbReference type="PRINTS" id="PR00455">
    <property type="entry name" value="HTHTETR"/>
</dbReference>